<protein>
    <recommendedName>
        <fullName evidence="4">Cytochrome bd-I oxidase subunit CydX</fullName>
    </recommendedName>
</protein>
<proteinExistence type="predicted"/>
<evidence type="ECO:0000313" key="2">
    <source>
        <dbReference type="EMBL" id="GEB97248.1"/>
    </source>
</evidence>
<gene>
    <name evidence="2" type="ORF">CFL01nite_07430</name>
</gene>
<dbReference type="Proteomes" id="UP000315353">
    <property type="component" value="Unassembled WGS sequence"/>
</dbReference>
<evidence type="ECO:0000256" key="1">
    <source>
        <dbReference type="SAM" id="Phobius"/>
    </source>
</evidence>
<reference evidence="2 3" key="1">
    <citation type="submission" date="2019-06" db="EMBL/GenBank/DDBJ databases">
        <title>Whole genome shotgun sequence of Corynebacterium flavescens NBRC 14136.</title>
        <authorList>
            <person name="Hosoyama A."/>
            <person name="Uohara A."/>
            <person name="Ohji S."/>
            <person name="Ichikawa N."/>
        </authorList>
    </citation>
    <scope>NUCLEOTIDE SEQUENCE [LARGE SCALE GENOMIC DNA]</scope>
    <source>
        <strain evidence="2 3">NBRC 14136</strain>
    </source>
</reference>
<dbReference type="RefSeq" id="WP_170216823.1">
    <property type="nucleotide sequence ID" value="NZ_BJNB01000007.1"/>
</dbReference>
<keyword evidence="1" id="KW-0472">Membrane</keyword>
<name>A0AB73B6B4_CORFL</name>
<accession>A0AB73B6B4</accession>
<organism evidence="2 3">
    <name type="scientific">Corynebacterium flavescens</name>
    <dbReference type="NCBI Taxonomy" id="28028"/>
    <lineage>
        <taxon>Bacteria</taxon>
        <taxon>Bacillati</taxon>
        <taxon>Actinomycetota</taxon>
        <taxon>Actinomycetes</taxon>
        <taxon>Mycobacteriales</taxon>
        <taxon>Corynebacteriaceae</taxon>
        <taxon>Corynebacterium</taxon>
    </lineage>
</organism>
<evidence type="ECO:0008006" key="4">
    <source>
        <dbReference type="Google" id="ProtNLM"/>
    </source>
</evidence>
<dbReference type="EMBL" id="BJNB01000007">
    <property type="protein sequence ID" value="GEB97248.1"/>
    <property type="molecule type" value="Genomic_DNA"/>
</dbReference>
<dbReference type="AlphaFoldDB" id="A0AB73B6B4"/>
<comment type="caution">
    <text evidence="2">The sequence shown here is derived from an EMBL/GenBank/DDBJ whole genome shotgun (WGS) entry which is preliminary data.</text>
</comment>
<keyword evidence="1" id="KW-0812">Transmembrane</keyword>
<sequence length="50" mass="6075">MMYFAWILAILAITAVLVLRVWMLRRIRDAAKKNERPFDYEDDDRDPYGR</sequence>
<keyword evidence="1" id="KW-1133">Transmembrane helix</keyword>
<feature type="transmembrane region" description="Helical" evidence="1">
    <location>
        <begin position="6"/>
        <end position="23"/>
    </location>
</feature>
<dbReference type="GeneID" id="82881598"/>
<evidence type="ECO:0000313" key="3">
    <source>
        <dbReference type="Proteomes" id="UP000315353"/>
    </source>
</evidence>